<keyword evidence="2" id="KW-1185">Reference proteome</keyword>
<evidence type="ECO:0000313" key="3">
    <source>
        <dbReference type="RefSeq" id="XP_028041787.1"/>
    </source>
</evidence>
<dbReference type="AlphaFoldDB" id="A0A6J2KLG3"/>
<dbReference type="KEGG" id="bman:114251646"/>
<proteinExistence type="predicted"/>
<reference evidence="3" key="1">
    <citation type="submission" date="2025-08" db="UniProtKB">
        <authorList>
            <consortium name="RefSeq"/>
        </authorList>
    </citation>
    <scope>IDENTIFICATION</scope>
    <source>
        <tissue evidence="3">Silk gland</tissue>
    </source>
</reference>
<dbReference type="Proteomes" id="UP000504629">
    <property type="component" value="Unplaced"/>
</dbReference>
<name>A0A6J2KLG3_BOMMA</name>
<dbReference type="GeneID" id="114251646"/>
<protein>
    <submittedName>
        <fullName evidence="3">Uncharacterized protein LOC114251646</fullName>
    </submittedName>
</protein>
<organism evidence="2 3">
    <name type="scientific">Bombyx mandarina</name>
    <name type="common">Wild silk moth</name>
    <name type="synonym">Wild silkworm</name>
    <dbReference type="NCBI Taxonomy" id="7092"/>
    <lineage>
        <taxon>Eukaryota</taxon>
        <taxon>Metazoa</taxon>
        <taxon>Ecdysozoa</taxon>
        <taxon>Arthropoda</taxon>
        <taxon>Hexapoda</taxon>
        <taxon>Insecta</taxon>
        <taxon>Pterygota</taxon>
        <taxon>Neoptera</taxon>
        <taxon>Endopterygota</taxon>
        <taxon>Lepidoptera</taxon>
        <taxon>Glossata</taxon>
        <taxon>Ditrysia</taxon>
        <taxon>Bombycoidea</taxon>
        <taxon>Bombycidae</taxon>
        <taxon>Bombycinae</taxon>
        <taxon>Bombyx</taxon>
    </lineage>
</organism>
<keyword evidence="1" id="KW-0175">Coiled coil</keyword>
<evidence type="ECO:0000313" key="2">
    <source>
        <dbReference type="Proteomes" id="UP000504629"/>
    </source>
</evidence>
<dbReference type="OrthoDB" id="7419727at2759"/>
<gene>
    <name evidence="3" type="primary">LOC114251646</name>
</gene>
<sequence>MANLAGPGSIKMNNEVESKKIHNALSAIAKEMQSYQNSERNDSSEDYTMHENIFHNLLKYKTTLKSKNKTIKSLKNKFNTTNTNTAMIMREENSALSTRNLYTTKSECADVRQKQIDTNDTIDLLLKENKNMSNELENLANFIELCYKELQTIRNENFNDPSVIQQLKKIIICCGQYYADSQNERKKNKQLEQKHCFLKNKLSILDKNLEAVSEEVKCLRLHNMRLQNENSILKDKMNKINNVNTERRSKSEHRIRDKSENIKNSTNSIYLSPCCFDLKPHLKIVRKLLNDQNELIKDFKAMSDMFVA</sequence>
<dbReference type="RefSeq" id="XP_028041787.1">
    <property type="nucleotide sequence ID" value="XM_028185986.1"/>
</dbReference>
<accession>A0A6J2KLG3</accession>
<feature type="coiled-coil region" evidence="1">
    <location>
        <begin position="209"/>
        <end position="246"/>
    </location>
</feature>
<evidence type="ECO:0000256" key="1">
    <source>
        <dbReference type="SAM" id="Coils"/>
    </source>
</evidence>